<dbReference type="EMBL" id="KZ679006">
    <property type="protein sequence ID" value="PSS27377.1"/>
    <property type="molecule type" value="Genomic_DNA"/>
</dbReference>
<dbReference type="InParanoid" id="A0A2T3BD92"/>
<sequence>MINPVYELVYSFQPIPGWYSTRLAAMWALTTHLLDTPTSKCPRTMTTTVGRSSLLLSLSRIRPTTKCNLKVRKLTAAPAKDRVLNWHDASPRKHELAYNWREEDRVTRT</sequence>
<accession>A0A2T3BD92</accession>
<reference evidence="1 2" key="1">
    <citation type="journal article" date="2018" name="New Phytol.">
        <title>Comparative genomics and transcriptomics depict ericoid mycorrhizal fungi as versatile saprotrophs and plant mutualists.</title>
        <authorList>
            <person name="Martino E."/>
            <person name="Morin E."/>
            <person name="Grelet G.A."/>
            <person name="Kuo A."/>
            <person name="Kohler A."/>
            <person name="Daghino S."/>
            <person name="Barry K.W."/>
            <person name="Cichocki N."/>
            <person name="Clum A."/>
            <person name="Dockter R.B."/>
            <person name="Hainaut M."/>
            <person name="Kuo R.C."/>
            <person name="LaButti K."/>
            <person name="Lindahl B.D."/>
            <person name="Lindquist E.A."/>
            <person name="Lipzen A."/>
            <person name="Khouja H.R."/>
            <person name="Magnuson J."/>
            <person name="Murat C."/>
            <person name="Ohm R.A."/>
            <person name="Singer S.W."/>
            <person name="Spatafora J.W."/>
            <person name="Wang M."/>
            <person name="Veneault-Fourrey C."/>
            <person name="Henrissat B."/>
            <person name="Grigoriev I.V."/>
            <person name="Martin F.M."/>
            <person name="Perotto S."/>
        </authorList>
    </citation>
    <scope>NUCLEOTIDE SEQUENCE [LARGE SCALE GENOMIC DNA]</scope>
    <source>
        <strain evidence="1 2">ATCC 22711</strain>
    </source>
</reference>
<proteinExistence type="predicted"/>
<evidence type="ECO:0000313" key="2">
    <source>
        <dbReference type="Proteomes" id="UP000241818"/>
    </source>
</evidence>
<evidence type="ECO:0000313" key="1">
    <source>
        <dbReference type="EMBL" id="PSS27377.1"/>
    </source>
</evidence>
<protein>
    <submittedName>
        <fullName evidence="1">Uncharacterized protein</fullName>
    </submittedName>
</protein>
<name>A0A2T3BD92_AMORE</name>
<organism evidence="1 2">
    <name type="scientific">Amorphotheca resinae ATCC 22711</name>
    <dbReference type="NCBI Taxonomy" id="857342"/>
    <lineage>
        <taxon>Eukaryota</taxon>
        <taxon>Fungi</taxon>
        <taxon>Dikarya</taxon>
        <taxon>Ascomycota</taxon>
        <taxon>Pezizomycotina</taxon>
        <taxon>Leotiomycetes</taxon>
        <taxon>Helotiales</taxon>
        <taxon>Amorphothecaceae</taxon>
        <taxon>Amorphotheca</taxon>
    </lineage>
</organism>
<dbReference type="Proteomes" id="UP000241818">
    <property type="component" value="Unassembled WGS sequence"/>
</dbReference>
<dbReference type="RefSeq" id="XP_024724902.1">
    <property type="nucleotide sequence ID" value="XM_024869003.1"/>
</dbReference>
<dbReference type="AlphaFoldDB" id="A0A2T3BD92"/>
<gene>
    <name evidence="1" type="ORF">M430DRAFT_62624</name>
</gene>
<dbReference type="GeneID" id="36577084"/>
<keyword evidence="2" id="KW-1185">Reference proteome</keyword>